<dbReference type="InterPro" id="IPR013023">
    <property type="entry name" value="KARI"/>
</dbReference>
<dbReference type="UniPathway" id="UPA00047">
    <property type="reaction ID" value="UER00056"/>
</dbReference>
<comment type="function">
    <text evidence="11">Involved in the biosynthesis of branched-chain amino acids (BCAA). Catalyzes an alkyl-migration followed by a ketol-acid reduction of (S)-2-acetolactate (S2AL) to yield (R)-2,3-dihydroxy-isovalerate. In the isomerase reaction, S2AL is rearranged via a Mg-dependent methyl migration to produce 3-hydroxy-3-methyl-2-ketobutyrate (HMKB). In the reductase reaction, this 2-ketoacid undergoes a metal-dependent reduction by NADPH to yield (R)-2,3-dihydroxy-isovalerate.</text>
</comment>
<comment type="catalytic activity">
    <reaction evidence="11">
        <text>(2R,3R)-2,3-dihydroxy-3-methylpentanoate + NADP(+) = (S)-2-ethyl-2-hydroxy-3-oxobutanoate + NADPH + H(+)</text>
        <dbReference type="Rhea" id="RHEA:13493"/>
        <dbReference type="ChEBI" id="CHEBI:15378"/>
        <dbReference type="ChEBI" id="CHEBI:49256"/>
        <dbReference type="ChEBI" id="CHEBI:49258"/>
        <dbReference type="ChEBI" id="CHEBI:57783"/>
        <dbReference type="ChEBI" id="CHEBI:58349"/>
        <dbReference type="EC" id="1.1.1.86"/>
    </reaction>
</comment>
<name>A0A401HQP3_9EURY</name>
<comment type="similarity">
    <text evidence="3 11 12">Belongs to the ketol-acid reductoisomerase family.</text>
</comment>
<evidence type="ECO:0000256" key="10">
    <source>
        <dbReference type="ARBA" id="ARBA00052344"/>
    </source>
</evidence>
<feature type="active site" evidence="11">
    <location>
        <position position="108"/>
    </location>
</feature>
<feature type="binding site" evidence="11">
    <location>
        <position position="53"/>
    </location>
    <ligand>
        <name>NADP(+)</name>
        <dbReference type="ChEBI" id="CHEBI:58349"/>
    </ligand>
</feature>
<dbReference type="GO" id="GO:0050661">
    <property type="term" value="F:NADP binding"/>
    <property type="evidence" value="ECO:0007669"/>
    <property type="project" value="InterPro"/>
</dbReference>
<evidence type="ECO:0000256" key="12">
    <source>
        <dbReference type="PROSITE-ProRule" id="PRU01198"/>
    </source>
</evidence>
<evidence type="ECO:0000256" key="6">
    <source>
        <dbReference type="ARBA" id="ARBA00022842"/>
    </source>
</evidence>
<keyword evidence="15" id="KW-0413">Isomerase</keyword>
<dbReference type="InterPro" id="IPR013116">
    <property type="entry name" value="KARI_N"/>
</dbReference>
<feature type="binding site" evidence="11 12">
    <location>
        <position position="191"/>
    </location>
    <ligand>
        <name>Mg(2+)</name>
        <dbReference type="ChEBI" id="CHEBI:18420"/>
        <label>1</label>
    </ligand>
</feature>
<dbReference type="GO" id="GO:0000287">
    <property type="term" value="F:magnesium ion binding"/>
    <property type="evidence" value="ECO:0007669"/>
    <property type="project" value="UniProtKB-UniRule"/>
</dbReference>
<dbReference type="EMBL" id="BFAX01000003">
    <property type="protein sequence ID" value="GBF36535.1"/>
    <property type="molecule type" value="Genomic_DNA"/>
</dbReference>
<dbReference type="Proteomes" id="UP000290527">
    <property type="component" value="Unassembled WGS sequence"/>
</dbReference>
<dbReference type="NCBIfam" id="NF009940">
    <property type="entry name" value="PRK13403.1"/>
    <property type="match status" value="1"/>
</dbReference>
<feature type="binding site" evidence="11 12">
    <location>
        <position position="195"/>
    </location>
    <ligand>
        <name>Mg(2+)</name>
        <dbReference type="ChEBI" id="CHEBI:18420"/>
        <label>1</label>
    </ligand>
</feature>
<dbReference type="UniPathway" id="UPA00049">
    <property type="reaction ID" value="UER00060"/>
</dbReference>
<keyword evidence="11" id="KW-0521">NADP</keyword>
<dbReference type="SUPFAM" id="SSF48179">
    <property type="entry name" value="6-phosphogluconate dehydrogenase C-terminal domain-like"/>
    <property type="match status" value="1"/>
</dbReference>
<dbReference type="PROSITE" id="PS51850">
    <property type="entry name" value="KARI_N"/>
    <property type="match status" value="1"/>
</dbReference>
<feature type="binding site" evidence="11 12">
    <location>
        <position position="231"/>
    </location>
    <ligand>
        <name>Mg(2+)</name>
        <dbReference type="ChEBI" id="CHEBI:18420"/>
        <label>2</label>
    </ligand>
</feature>
<feature type="binding site" evidence="11">
    <location>
        <begin position="25"/>
        <end position="28"/>
    </location>
    <ligand>
        <name>NADP(+)</name>
        <dbReference type="ChEBI" id="CHEBI:58349"/>
    </ligand>
</feature>
<dbReference type="SUPFAM" id="SSF51735">
    <property type="entry name" value="NAD(P)-binding Rossmann-fold domains"/>
    <property type="match status" value="1"/>
</dbReference>
<evidence type="ECO:0000313" key="15">
    <source>
        <dbReference type="EMBL" id="GBF36535.1"/>
    </source>
</evidence>
<evidence type="ECO:0000256" key="5">
    <source>
        <dbReference type="ARBA" id="ARBA00022723"/>
    </source>
</evidence>
<evidence type="ECO:0000256" key="9">
    <source>
        <dbReference type="ARBA" id="ARBA00050504"/>
    </source>
</evidence>
<dbReference type="EC" id="1.1.1.86" evidence="11"/>
<keyword evidence="16" id="KW-1185">Reference proteome</keyword>
<feature type="binding site" evidence="11 12">
    <location>
        <position position="227"/>
    </location>
    <ligand>
        <name>Mg(2+)</name>
        <dbReference type="ChEBI" id="CHEBI:18420"/>
        <label>2</label>
    </ligand>
</feature>
<evidence type="ECO:0000256" key="2">
    <source>
        <dbReference type="ARBA" id="ARBA00004885"/>
    </source>
</evidence>
<evidence type="ECO:0000256" key="3">
    <source>
        <dbReference type="ARBA" id="ARBA00010318"/>
    </source>
</evidence>
<reference evidence="15 16" key="1">
    <citation type="journal article" date="2019" name="Int. J. Syst. Evol. Microbiol.">
        <title>Methanofervidicoccus abyssi gen. nov., sp. nov., a hydrogenotrophic methanogen, isolated from a hydrothermal vent chimney in the Mid-Cayman Spreading Center, the Caribbean Sea.</title>
        <authorList>
            <person name="Sakai S."/>
            <person name="Takaki Y."/>
            <person name="Miyazaki M."/>
            <person name="Ogawara M."/>
            <person name="Yanagawa K."/>
            <person name="Miyazaki J."/>
            <person name="Takai K."/>
        </authorList>
    </citation>
    <scope>NUCLEOTIDE SEQUENCE [LARGE SCALE GENOMIC DNA]</scope>
    <source>
        <strain evidence="15 16">HHB</strain>
    </source>
</reference>
<dbReference type="PIRSF" id="PIRSF000116">
    <property type="entry name" value="IlvC_gammaproteo"/>
    <property type="match status" value="1"/>
</dbReference>
<feature type="binding site" evidence="11">
    <location>
        <position position="134"/>
    </location>
    <ligand>
        <name>NADP(+)</name>
        <dbReference type="ChEBI" id="CHEBI:58349"/>
    </ligand>
</feature>
<feature type="domain" description="KARI N-terminal Rossmann" evidence="13">
    <location>
        <begin position="2"/>
        <end position="182"/>
    </location>
</feature>
<dbReference type="InterPro" id="IPR036291">
    <property type="entry name" value="NAD(P)-bd_dom_sf"/>
</dbReference>
<evidence type="ECO:0000256" key="1">
    <source>
        <dbReference type="ARBA" id="ARBA00004864"/>
    </source>
</evidence>
<keyword evidence="7 11" id="KW-0560">Oxidoreductase</keyword>
<dbReference type="GO" id="GO:0004455">
    <property type="term" value="F:ketol-acid reductoisomerase activity"/>
    <property type="evidence" value="ECO:0007669"/>
    <property type="project" value="UniProtKB-UniRule"/>
</dbReference>
<sequence length="332" mass="37007">MVEIYYDKDVTLDGVKDKVIAVIGYGNQGRAQSLNMKDSGLNVIIGLRPNGPSWEKAKSDGHTVMTIEEASKEADVIHILIPDEVQPTVYEKQIKPFLKEGKTLGFSHGYNIHYGFIVPPNGINVIMVAPKAPGVMVRKMYLQGFGVPGLVCVERDETGDAWDIALGMAKAQGLTRAGVIKTTFKEETETDLFGEQVVLCGGVTELIKAAFETLVEAGYSPEMAYFETCNELKLIVDLIYEKGLSGMWENVSNTAEYGGLTRRSRVINEESRKAMKEILKEIQDGRFAREWALENMSGRAHLNAMRRLEREHLIETVGKKLRKMCGLEKDDQ</sequence>
<evidence type="ECO:0000313" key="16">
    <source>
        <dbReference type="Proteomes" id="UP000290527"/>
    </source>
</evidence>
<comment type="pathway">
    <text evidence="2 11">Amino-acid biosynthesis; L-isoleucine biosynthesis; L-isoleucine from 2-oxobutanoate: step 2/4.</text>
</comment>
<comment type="cofactor">
    <cofactor evidence="11">
        <name>Mg(2+)</name>
        <dbReference type="ChEBI" id="CHEBI:18420"/>
    </cofactor>
    <text evidence="11">Binds 2 magnesium ions per subunit.</text>
</comment>
<comment type="pathway">
    <text evidence="1 11">Amino-acid biosynthesis; L-valine biosynthesis; L-valine from pyruvate: step 2/4.</text>
</comment>
<dbReference type="NCBIfam" id="TIGR00465">
    <property type="entry name" value="ilvC"/>
    <property type="match status" value="1"/>
</dbReference>
<dbReference type="Gene3D" id="3.40.50.720">
    <property type="entry name" value="NAD(P)-binding Rossmann-like Domain"/>
    <property type="match status" value="1"/>
</dbReference>
<dbReference type="Pfam" id="PF07991">
    <property type="entry name" value="KARI_N"/>
    <property type="match status" value="1"/>
</dbReference>
<dbReference type="OrthoDB" id="6064at2157"/>
<comment type="caution">
    <text evidence="11">Lacks conserved residue(s) required for the propagation of feature annotation.</text>
</comment>
<feature type="binding site" evidence="11 12">
    <location>
        <position position="191"/>
    </location>
    <ligand>
        <name>Mg(2+)</name>
        <dbReference type="ChEBI" id="CHEBI:18420"/>
        <label>2</label>
    </ligand>
</feature>
<feature type="binding site" evidence="11 12">
    <location>
        <position position="252"/>
    </location>
    <ligand>
        <name>substrate</name>
    </ligand>
</feature>
<keyword evidence="8 11" id="KW-0100">Branched-chain amino acid biosynthesis</keyword>
<dbReference type="AlphaFoldDB" id="A0A401HQP3"/>
<dbReference type="FunFam" id="3.40.50.720:FF:000023">
    <property type="entry name" value="Ketol-acid reductoisomerase (NADP(+))"/>
    <property type="match status" value="1"/>
</dbReference>
<dbReference type="GO" id="GO:0009097">
    <property type="term" value="P:isoleucine biosynthetic process"/>
    <property type="evidence" value="ECO:0007669"/>
    <property type="project" value="UniProtKB-UniRule"/>
</dbReference>
<evidence type="ECO:0000259" key="13">
    <source>
        <dbReference type="PROSITE" id="PS51850"/>
    </source>
</evidence>
<proteinExistence type="inferred from homology"/>
<accession>A0A401HQP3</accession>
<comment type="caution">
    <text evidence="15">The sequence shown here is derived from an EMBL/GenBank/DDBJ whole genome shotgun (WGS) entry which is preliminary data.</text>
</comment>
<keyword evidence="5 11" id="KW-0479">Metal-binding</keyword>
<dbReference type="Gene3D" id="6.10.240.10">
    <property type="match status" value="1"/>
</dbReference>
<evidence type="ECO:0000256" key="11">
    <source>
        <dbReference type="HAMAP-Rule" id="MF_00435"/>
    </source>
</evidence>
<feature type="binding site" evidence="11">
    <location>
        <position position="48"/>
    </location>
    <ligand>
        <name>NADP(+)</name>
        <dbReference type="ChEBI" id="CHEBI:58349"/>
    </ligand>
</feature>
<dbReference type="GO" id="GO:0009099">
    <property type="term" value="P:L-valine biosynthetic process"/>
    <property type="evidence" value="ECO:0007669"/>
    <property type="project" value="UniProtKB-UniRule"/>
</dbReference>
<gene>
    <name evidence="11" type="primary">ilvC</name>
    <name evidence="15" type="ORF">MHHB_P0765</name>
</gene>
<dbReference type="GO" id="GO:0016853">
    <property type="term" value="F:isomerase activity"/>
    <property type="evidence" value="ECO:0007669"/>
    <property type="project" value="UniProtKB-KW"/>
</dbReference>
<evidence type="ECO:0000256" key="4">
    <source>
        <dbReference type="ARBA" id="ARBA00022605"/>
    </source>
</evidence>
<evidence type="ECO:0000256" key="8">
    <source>
        <dbReference type="ARBA" id="ARBA00023304"/>
    </source>
</evidence>
<dbReference type="Pfam" id="PF01450">
    <property type="entry name" value="KARI_C"/>
    <property type="match status" value="1"/>
</dbReference>
<dbReference type="InterPro" id="IPR014359">
    <property type="entry name" value="KARI_prok"/>
</dbReference>
<dbReference type="NCBIfam" id="NF004017">
    <property type="entry name" value="PRK05479.1"/>
    <property type="match status" value="1"/>
</dbReference>
<comment type="catalytic activity">
    <reaction evidence="10">
        <text>(2R)-2,3-dihydroxy-3-methylbutanoate + NADP(+) = (2S)-2-acetolactate + NADPH + H(+)</text>
        <dbReference type="Rhea" id="RHEA:22068"/>
        <dbReference type="ChEBI" id="CHEBI:15378"/>
        <dbReference type="ChEBI" id="CHEBI:49072"/>
        <dbReference type="ChEBI" id="CHEBI:57783"/>
        <dbReference type="ChEBI" id="CHEBI:58349"/>
        <dbReference type="ChEBI" id="CHEBI:58476"/>
        <dbReference type="EC" id="1.1.1.383"/>
    </reaction>
</comment>
<evidence type="ECO:0000259" key="14">
    <source>
        <dbReference type="PROSITE" id="PS51851"/>
    </source>
</evidence>
<keyword evidence="6 11" id="KW-0460">Magnesium</keyword>
<protein>
    <recommendedName>
        <fullName evidence="11">Ketol-acid reductoisomerase (NADP(+))</fullName>
        <shortName evidence="11">KARI</shortName>
        <ecNumber evidence="11">1.1.1.86</ecNumber>
    </recommendedName>
    <alternativeName>
        <fullName evidence="11">Acetohydroxy-acid isomeroreductase</fullName>
        <shortName evidence="11">AHIR</shortName>
    </alternativeName>
    <alternativeName>
        <fullName evidence="11">Alpha-keto-beta-hydroxylacyl reductoisomerase</fullName>
    </alternativeName>
</protein>
<dbReference type="HAMAP" id="MF_00435">
    <property type="entry name" value="IlvC"/>
    <property type="match status" value="1"/>
</dbReference>
<comment type="catalytic activity">
    <reaction evidence="11">
        <text>(2R)-2,3-dihydroxy-3-methylbutanoate + NADP(+) = (2S)-2-acetolactate + NADPH + H(+)</text>
        <dbReference type="Rhea" id="RHEA:22068"/>
        <dbReference type="ChEBI" id="CHEBI:15378"/>
        <dbReference type="ChEBI" id="CHEBI:49072"/>
        <dbReference type="ChEBI" id="CHEBI:57783"/>
        <dbReference type="ChEBI" id="CHEBI:58349"/>
        <dbReference type="ChEBI" id="CHEBI:58476"/>
        <dbReference type="EC" id="1.1.1.86"/>
    </reaction>
</comment>
<dbReference type="RefSeq" id="WP_131007302.1">
    <property type="nucleotide sequence ID" value="NZ_BFAX01000003.1"/>
</dbReference>
<dbReference type="PANTHER" id="PTHR21371">
    <property type="entry name" value="KETOL-ACID REDUCTOISOMERASE, MITOCHONDRIAL"/>
    <property type="match status" value="1"/>
</dbReference>
<dbReference type="InterPro" id="IPR008927">
    <property type="entry name" value="6-PGluconate_DH-like_C_sf"/>
</dbReference>
<evidence type="ECO:0000256" key="7">
    <source>
        <dbReference type="ARBA" id="ARBA00023002"/>
    </source>
</evidence>
<dbReference type="PROSITE" id="PS51851">
    <property type="entry name" value="KARI_C"/>
    <property type="match status" value="1"/>
</dbReference>
<dbReference type="InterPro" id="IPR000506">
    <property type="entry name" value="KARI_C"/>
</dbReference>
<dbReference type="PANTHER" id="PTHR21371:SF1">
    <property type="entry name" value="KETOL-ACID REDUCTOISOMERASE, MITOCHONDRIAL"/>
    <property type="match status" value="1"/>
</dbReference>
<organism evidence="15 16">
    <name type="scientific">Methanofervidicoccus abyssi</name>
    <dbReference type="NCBI Taxonomy" id="2082189"/>
    <lineage>
        <taxon>Archaea</taxon>
        <taxon>Methanobacteriati</taxon>
        <taxon>Methanobacteriota</taxon>
        <taxon>Methanomada group</taxon>
        <taxon>Methanococci</taxon>
        <taxon>Methanococcales</taxon>
        <taxon>Methanofervidicoccus</taxon>
    </lineage>
</organism>
<keyword evidence="4 11" id="KW-0028">Amino-acid biosynthesis</keyword>
<feature type="domain" description="KARI C-terminal knotted" evidence="14">
    <location>
        <begin position="183"/>
        <end position="328"/>
    </location>
</feature>
<comment type="catalytic activity">
    <reaction evidence="9">
        <text>(2R)-2,3-dihydroxy-3-methylbutanoate + NAD(+) = (2S)-2-acetolactate + NADH + H(+)</text>
        <dbReference type="Rhea" id="RHEA:30627"/>
        <dbReference type="ChEBI" id="CHEBI:15378"/>
        <dbReference type="ChEBI" id="CHEBI:49072"/>
        <dbReference type="ChEBI" id="CHEBI:57540"/>
        <dbReference type="ChEBI" id="CHEBI:57945"/>
        <dbReference type="ChEBI" id="CHEBI:58476"/>
        <dbReference type="EC" id="1.1.1.383"/>
    </reaction>
</comment>